<name>A0A4R6V497_9ACTN</name>
<dbReference type="PANTHER" id="PTHR43273:SF8">
    <property type="entry name" value="RADICAL SAM DOMAIN PROTEIN"/>
    <property type="match status" value="1"/>
</dbReference>
<dbReference type="Pfam" id="PF04055">
    <property type="entry name" value="Radical_SAM"/>
    <property type="match status" value="1"/>
</dbReference>
<dbReference type="InterPro" id="IPR013785">
    <property type="entry name" value="Aldolase_TIM"/>
</dbReference>
<dbReference type="SFLD" id="SFLDG01067">
    <property type="entry name" value="SPASM/twitch_domain_containing"/>
    <property type="match status" value="1"/>
</dbReference>
<dbReference type="Proteomes" id="UP000295281">
    <property type="component" value="Unassembled WGS sequence"/>
</dbReference>
<evidence type="ECO:0000256" key="2">
    <source>
        <dbReference type="ARBA" id="ARBA00022723"/>
    </source>
</evidence>
<dbReference type="EMBL" id="SNYN01000004">
    <property type="protein sequence ID" value="TDQ53465.1"/>
    <property type="molecule type" value="Genomic_DNA"/>
</dbReference>
<dbReference type="SFLD" id="SFLDS00029">
    <property type="entry name" value="Radical_SAM"/>
    <property type="match status" value="1"/>
</dbReference>
<dbReference type="OrthoDB" id="9782387at2"/>
<dbReference type="Gene3D" id="3.20.20.70">
    <property type="entry name" value="Aldolase class I"/>
    <property type="match status" value="1"/>
</dbReference>
<keyword evidence="1" id="KW-0949">S-adenosyl-L-methionine</keyword>
<dbReference type="InterPro" id="IPR026335">
    <property type="entry name" value="rSAM_SPASM_FxsB"/>
</dbReference>
<dbReference type="PANTHER" id="PTHR43273">
    <property type="entry name" value="ANAEROBIC SULFATASE-MATURATING ENZYME HOMOLOG ASLB-RELATED"/>
    <property type="match status" value="1"/>
</dbReference>
<feature type="domain" description="Radical SAM core" evidence="5">
    <location>
        <begin position="31"/>
        <end position="262"/>
    </location>
</feature>
<dbReference type="InterPro" id="IPR058240">
    <property type="entry name" value="rSAM_sf"/>
</dbReference>
<evidence type="ECO:0000313" key="7">
    <source>
        <dbReference type="Proteomes" id="UP000295281"/>
    </source>
</evidence>
<comment type="caution">
    <text evidence="6">The sequence shown here is derived from an EMBL/GenBank/DDBJ whole genome shotgun (WGS) entry which is preliminary data.</text>
</comment>
<evidence type="ECO:0000313" key="6">
    <source>
        <dbReference type="EMBL" id="TDQ53465.1"/>
    </source>
</evidence>
<dbReference type="CDD" id="cd01335">
    <property type="entry name" value="Radical_SAM"/>
    <property type="match status" value="1"/>
</dbReference>
<dbReference type="SFLD" id="SFLDG01072">
    <property type="entry name" value="dehydrogenase_like"/>
    <property type="match status" value="1"/>
</dbReference>
<keyword evidence="4" id="KW-0411">Iron-sulfur</keyword>
<dbReference type="GO" id="GO:0016491">
    <property type="term" value="F:oxidoreductase activity"/>
    <property type="evidence" value="ECO:0007669"/>
    <property type="project" value="InterPro"/>
</dbReference>
<dbReference type="InterPro" id="IPR023867">
    <property type="entry name" value="Sulphatase_maturase_rSAM"/>
</dbReference>
<reference evidence="6 7" key="1">
    <citation type="submission" date="2019-03" db="EMBL/GenBank/DDBJ databases">
        <title>Genomic Encyclopedia of Type Strains, Phase IV (KMG-IV): sequencing the most valuable type-strain genomes for metagenomic binning, comparative biology and taxonomic classification.</title>
        <authorList>
            <person name="Goeker M."/>
        </authorList>
    </citation>
    <scope>NUCLEOTIDE SEQUENCE [LARGE SCALE GENOMIC DNA]</scope>
    <source>
        <strain evidence="6 7">DSM 46770</strain>
    </source>
</reference>
<dbReference type="GO" id="GO:0046872">
    <property type="term" value="F:metal ion binding"/>
    <property type="evidence" value="ECO:0007669"/>
    <property type="project" value="UniProtKB-KW"/>
</dbReference>
<evidence type="ECO:0000256" key="3">
    <source>
        <dbReference type="ARBA" id="ARBA00023004"/>
    </source>
</evidence>
<organism evidence="6 7">
    <name type="scientific">Actinorugispora endophytica</name>
    <dbReference type="NCBI Taxonomy" id="1605990"/>
    <lineage>
        <taxon>Bacteria</taxon>
        <taxon>Bacillati</taxon>
        <taxon>Actinomycetota</taxon>
        <taxon>Actinomycetes</taxon>
        <taxon>Streptosporangiales</taxon>
        <taxon>Nocardiopsidaceae</taxon>
        <taxon>Actinorugispora</taxon>
    </lineage>
</organism>
<evidence type="ECO:0000259" key="5">
    <source>
        <dbReference type="PROSITE" id="PS51918"/>
    </source>
</evidence>
<evidence type="ECO:0000256" key="1">
    <source>
        <dbReference type="ARBA" id="ARBA00022691"/>
    </source>
</evidence>
<accession>A0A4R6V497</accession>
<dbReference type="SUPFAM" id="SSF102114">
    <property type="entry name" value="Radical SAM enzymes"/>
    <property type="match status" value="1"/>
</dbReference>
<protein>
    <recommendedName>
        <fullName evidence="5">Radical SAM core domain-containing protein</fullName>
    </recommendedName>
</protein>
<sequence>MDAPAVTPHPHRTEWPDTVDVDALLSTGWRPLPFREYVLKLHSRCNLACSYCYVYRMADQSWRSAPRVIERATVDRVARRIADHARWHGLDGVRVVLHGGEPLLAGADLIDHTAARLRAELGPVRLDLRMQTNGVLLDDAMIDLLDRHRIRVGVSLDGGRADNDRRRVHADGRGSHDLVADALRRLRAPRTRRLFSGLLCTIDLESDPEEVYDGLLEFDPPRVDFLLPHGNWTDRPPRRTADPSRTPYADWLLAVFDRWYGRTPRATEVRFFQEIMNLLLGGASRSETVGVSPVALLVVNTDGALEQVDTLRSAYPGAPATGLNVHTSDLDAALRHPAVAVRQLGLDSLGGECRACSLRSVCGGGYYPHRYRAGTGFANPSVYCPDLMAVIRHIRDRVRADVELLKGRGR</sequence>
<dbReference type="SFLD" id="SFLDG01386">
    <property type="entry name" value="main_SPASM_domain-containing"/>
    <property type="match status" value="1"/>
</dbReference>
<dbReference type="InterPro" id="IPR007197">
    <property type="entry name" value="rSAM"/>
</dbReference>
<gene>
    <name evidence="6" type="ORF">EV190_104255</name>
</gene>
<evidence type="ECO:0000256" key="4">
    <source>
        <dbReference type="ARBA" id="ARBA00023014"/>
    </source>
</evidence>
<dbReference type="NCBIfam" id="TIGR04269">
    <property type="entry name" value="SAM_SPASM_FxsB"/>
    <property type="match status" value="1"/>
</dbReference>
<keyword evidence="3" id="KW-0408">Iron</keyword>
<dbReference type="GO" id="GO:0051536">
    <property type="term" value="F:iron-sulfur cluster binding"/>
    <property type="evidence" value="ECO:0007669"/>
    <property type="project" value="UniProtKB-KW"/>
</dbReference>
<dbReference type="AlphaFoldDB" id="A0A4R6V497"/>
<keyword evidence="2" id="KW-0479">Metal-binding</keyword>
<dbReference type="PROSITE" id="PS51918">
    <property type="entry name" value="RADICAL_SAM"/>
    <property type="match status" value="1"/>
</dbReference>
<proteinExistence type="predicted"/>
<keyword evidence="7" id="KW-1185">Reference proteome</keyword>